<organism evidence="4 5">
    <name type="scientific">Paraperlucidibaca baekdonensis</name>
    <dbReference type="NCBI Taxonomy" id="748120"/>
    <lineage>
        <taxon>Bacteria</taxon>
        <taxon>Pseudomonadati</taxon>
        <taxon>Pseudomonadota</taxon>
        <taxon>Gammaproteobacteria</taxon>
        <taxon>Moraxellales</taxon>
        <taxon>Moraxellaceae</taxon>
        <taxon>Paraperlucidibaca</taxon>
    </lineage>
</organism>
<evidence type="ECO:0000313" key="4">
    <source>
        <dbReference type="EMBL" id="REH40423.1"/>
    </source>
</evidence>
<dbReference type="AlphaFoldDB" id="A0A3E0H9X0"/>
<reference evidence="4 5" key="1">
    <citation type="submission" date="2018-08" db="EMBL/GenBank/DDBJ databases">
        <title>Genomic Encyclopedia of Type Strains, Phase IV (KMG-IV): sequencing the most valuable type-strain genomes for metagenomic binning, comparative biology and taxonomic classification.</title>
        <authorList>
            <person name="Goeker M."/>
        </authorList>
    </citation>
    <scope>NUCLEOTIDE SEQUENCE [LARGE SCALE GENOMIC DNA]</scope>
    <source>
        <strain evidence="4 5">DSM 26022</strain>
    </source>
</reference>
<dbReference type="Pfam" id="PF03109">
    <property type="entry name" value="ABC1"/>
    <property type="match status" value="1"/>
</dbReference>
<dbReference type="PANTHER" id="PTHR10566:SF113">
    <property type="entry name" value="PROTEIN ACTIVITY OF BC1 COMPLEX KINASE 7, CHLOROPLASTIC"/>
    <property type="match status" value="1"/>
</dbReference>
<dbReference type="SUPFAM" id="SSF56112">
    <property type="entry name" value="Protein kinase-like (PK-like)"/>
    <property type="match status" value="1"/>
</dbReference>
<evidence type="ECO:0000313" key="5">
    <source>
        <dbReference type="Proteomes" id="UP000256774"/>
    </source>
</evidence>
<feature type="transmembrane region" description="Helical" evidence="2">
    <location>
        <begin position="500"/>
        <end position="520"/>
    </location>
</feature>
<dbReference type="EMBL" id="QUNR01000001">
    <property type="protein sequence ID" value="REH40423.1"/>
    <property type="molecule type" value="Genomic_DNA"/>
</dbReference>
<keyword evidence="2" id="KW-0472">Membrane</keyword>
<dbReference type="InterPro" id="IPR004147">
    <property type="entry name" value="ABC1_dom"/>
</dbReference>
<keyword evidence="2" id="KW-0812">Transmembrane</keyword>
<keyword evidence="5" id="KW-1185">Reference proteome</keyword>
<comment type="caution">
    <text evidence="4">The sequence shown here is derived from an EMBL/GenBank/DDBJ whole genome shotgun (WGS) entry which is preliminary data.</text>
</comment>
<dbReference type="OrthoDB" id="9795390at2"/>
<protein>
    <submittedName>
        <fullName evidence="4">Ubiquinone biosynthesis protein</fullName>
    </submittedName>
</protein>
<gene>
    <name evidence="4" type="ORF">DFR26_0624</name>
</gene>
<keyword evidence="2" id="KW-1133">Transmembrane helix</keyword>
<accession>A0A3E0H9X0</accession>
<name>A0A3E0H9X0_9GAMM</name>
<keyword evidence="4" id="KW-0830">Ubiquinone</keyword>
<dbReference type="InterPro" id="IPR050154">
    <property type="entry name" value="UbiB_kinase"/>
</dbReference>
<proteinExistence type="inferred from homology"/>
<dbReference type="InterPro" id="IPR011009">
    <property type="entry name" value="Kinase-like_dom_sf"/>
</dbReference>
<feature type="domain" description="ABC1 atypical kinase-like" evidence="3">
    <location>
        <begin position="93"/>
        <end position="338"/>
    </location>
</feature>
<evidence type="ECO:0000256" key="2">
    <source>
        <dbReference type="SAM" id="Phobius"/>
    </source>
</evidence>
<dbReference type="Proteomes" id="UP000256774">
    <property type="component" value="Unassembled WGS sequence"/>
</dbReference>
<evidence type="ECO:0000256" key="1">
    <source>
        <dbReference type="ARBA" id="ARBA00009670"/>
    </source>
</evidence>
<feature type="transmembrane region" description="Helical" evidence="2">
    <location>
        <begin position="526"/>
        <end position="544"/>
    </location>
</feature>
<sequence length="547" mass="61313">MMQHLPRLLVLWRVFARYRLDTLLPPPPNALARVVLLAFRLHPAWWFAGANAHGPERIRLAFEELGPLFIKLGQLIATRRDLLPPAMLDELVKLQENVPPFAVSDAKAIVERELKLPLSEAFSRFDDAPLAAASIAQVHTGALRDGREVIIKVLRPGVAERIRTDMALLKSLAEVIEQRLDLRVIPLTRIVNDYERTLLDETDLALEADNTRQLRANFVGSPLFYVPEVYQGSREVMIAERIEGVPINDHATFDRLGIDRERLAEKGLTIFFTQVFRDNFFHADMHPGNVYVETGNPSDPRFIGLDCAIVGTLPSEDQLTIAQILLSLIQRDFGQLVRVAATAGWIPAGAPLDVISREVRRLVEPVLSKSIDDVQLAPILAGLLDMSRTHGLHIPPQLVLLLKTLIHIEGLGRELYPALDIWSLAKPLLTQWMNDRIGPKALLKRIKEDTPILLAGLPELPQLIFDALSQQRLQGQWQRRQLDALVHLQADLRRGRQHDFIAWLGILSGGVMALASTHALPWNAPPALLGWGIALAAVSAFWRITRR</sequence>
<dbReference type="RefSeq" id="WP_116207461.1">
    <property type="nucleotide sequence ID" value="NZ_QUNR01000001.1"/>
</dbReference>
<comment type="similarity">
    <text evidence="1">Belongs to the protein kinase superfamily. ADCK protein kinase family.</text>
</comment>
<evidence type="ECO:0000259" key="3">
    <source>
        <dbReference type="Pfam" id="PF03109"/>
    </source>
</evidence>
<dbReference type="PANTHER" id="PTHR10566">
    <property type="entry name" value="CHAPERONE-ACTIVITY OF BC1 COMPLEX CABC1 -RELATED"/>
    <property type="match status" value="1"/>
</dbReference>